<dbReference type="InterPro" id="IPR038332">
    <property type="entry name" value="PPE_sf"/>
</dbReference>
<evidence type="ECO:0000313" key="3">
    <source>
        <dbReference type="EMBL" id="BBZ23657.1"/>
    </source>
</evidence>
<proteinExistence type="predicted"/>
<dbReference type="RefSeq" id="WP_085137744.1">
    <property type="nucleotide sequence ID" value="NZ_AP022609.1"/>
</dbReference>
<evidence type="ECO:0000259" key="2">
    <source>
        <dbReference type="Pfam" id="PF12484"/>
    </source>
</evidence>
<dbReference type="KEGG" id="mhib:MHIB_20750"/>
<dbReference type="Gene3D" id="1.10.287.850">
    <property type="entry name" value="HP0062-like domain"/>
    <property type="match status" value="1"/>
</dbReference>
<reference evidence="3 4" key="1">
    <citation type="journal article" date="2019" name="Emerg. Microbes Infect.">
        <title>Comprehensive subspecies identification of 175 nontuberculous mycobacteria species based on 7547 genomic profiles.</title>
        <authorList>
            <person name="Matsumoto Y."/>
            <person name="Kinjo T."/>
            <person name="Motooka D."/>
            <person name="Nabeya D."/>
            <person name="Jung N."/>
            <person name="Uechi K."/>
            <person name="Horii T."/>
            <person name="Iida T."/>
            <person name="Fujita J."/>
            <person name="Nakamura S."/>
        </authorList>
    </citation>
    <scope>NUCLEOTIDE SEQUENCE [LARGE SCALE GENOMIC DNA]</scope>
    <source>
        <strain evidence="3 4">JCM 13571</strain>
    </source>
</reference>
<dbReference type="InterPro" id="IPR000084">
    <property type="entry name" value="PE-PGRS_N"/>
</dbReference>
<dbReference type="EMBL" id="AP022609">
    <property type="protein sequence ID" value="BBZ23657.1"/>
    <property type="molecule type" value="Genomic_DNA"/>
</dbReference>
<evidence type="ECO:0000313" key="4">
    <source>
        <dbReference type="Proteomes" id="UP000467260"/>
    </source>
</evidence>
<feature type="domain" description="PE" evidence="1">
    <location>
        <begin position="5"/>
        <end position="95"/>
    </location>
</feature>
<evidence type="ECO:0000259" key="1">
    <source>
        <dbReference type="Pfam" id="PF00934"/>
    </source>
</evidence>
<dbReference type="Proteomes" id="UP000467260">
    <property type="component" value="Chromosome"/>
</dbReference>
<organism evidence="3 4">
    <name type="scientific">Mycolicibacter hiberniae</name>
    <dbReference type="NCBI Taxonomy" id="29314"/>
    <lineage>
        <taxon>Bacteria</taxon>
        <taxon>Bacillati</taxon>
        <taxon>Actinomycetota</taxon>
        <taxon>Actinomycetes</taxon>
        <taxon>Mycobacteriales</taxon>
        <taxon>Mycobacteriaceae</taxon>
        <taxon>Mycolicibacter</taxon>
    </lineage>
</organism>
<dbReference type="SUPFAM" id="SSF140459">
    <property type="entry name" value="PE/PPE dimer-like"/>
    <property type="match status" value="1"/>
</dbReference>
<dbReference type="OrthoDB" id="4764762at2"/>
<accession>A0A7I7X470</accession>
<dbReference type="InterPro" id="IPR022171">
    <property type="entry name" value="PPE_C"/>
</dbReference>
<keyword evidence="4" id="KW-1185">Reference proteome</keyword>
<gene>
    <name evidence="3" type="primary">PE27</name>
    <name evidence="3" type="ORF">MHIB_20750</name>
</gene>
<sequence length="281" mass="27107">MSSFVKALPEAMTHAAGQLAGIGEALATENSAAAIPTTVIAPAGLDPVSALQAAVFTTYGTLYQSVSEQAQAVHQQLVQVLGLNATAYNTAEATNQATAQADSVMDWILHTLLGVPESGSSSILSSNAANIGNIGVGNWASAGSAVLGLAGGGLLDFPEEIAAEGAAGLMGYEAPVVTPMGALPVAAGMGQATTVGALSAPPAWAAETAAASAASSAAGPGRLAAAAAASSVAAPHGMSGMPVMGAVPAAMAAAGAGHAAGKFGAPRYGVKHTVMPKPKAV</sequence>
<name>A0A7I7X470_9MYCO</name>
<dbReference type="AlphaFoldDB" id="A0A7I7X470"/>
<dbReference type="Pfam" id="PF12484">
    <property type="entry name" value="PPE-SVP"/>
    <property type="match status" value="1"/>
</dbReference>
<dbReference type="Pfam" id="PF00934">
    <property type="entry name" value="PE"/>
    <property type="match status" value="1"/>
</dbReference>
<feature type="domain" description="PPE family C-terminal" evidence="2">
    <location>
        <begin position="186"/>
        <end position="278"/>
    </location>
</feature>
<protein>
    <submittedName>
        <fullName evidence="3">PE family protein</fullName>
    </submittedName>
</protein>